<comment type="caution">
    <text evidence="1">The sequence shown here is derived from an EMBL/GenBank/DDBJ whole genome shotgun (WGS) entry which is preliminary data.</text>
</comment>
<reference evidence="1" key="1">
    <citation type="journal article" date="2023" name="G3 (Bethesda)">
        <title>A reference genome for the long-term kleptoplast-retaining sea slug Elysia crispata morphotype clarki.</title>
        <authorList>
            <person name="Eastman K.E."/>
            <person name="Pendleton A.L."/>
            <person name="Shaikh M.A."/>
            <person name="Suttiyut T."/>
            <person name="Ogas R."/>
            <person name="Tomko P."/>
            <person name="Gavelis G."/>
            <person name="Widhalm J.R."/>
            <person name="Wisecaver J.H."/>
        </authorList>
    </citation>
    <scope>NUCLEOTIDE SEQUENCE</scope>
    <source>
        <strain evidence="1">ECLA1</strain>
    </source>
</reference>
<dbReference type="Proteomes" id="UP001283361">
    <property type="component" value="Unassembled WGS sequence"/>
</dbReference>
<evidence type="ECO:0000313" key="1">
    <source>
        <dbReference type="EMBL" id="KAK3702712.1"/>
    </source>
</evidence>
<name>A0AAE1CKF4_9GAST</name>
<gene>
    <name evidence="1" type="ORF">RRG08_042699</name>
</gene>
<keyword evidence="2" id="KW-1185">Reference proteome</keyword>
<accession>A0AAE1CKF4</accession>
<dbReference type="EMBL" id="JAWDGP010007852">
    <property type="protein sequence ID" value="KAK3702712.1"/>
    <property type="molecule type" value="Genomic_DNA"/>
</dbReference>
<sequence>MITIRIDADCSPSKHGTQSSIKLDQCLTFWAEENYRKSKQRCHRPTSWVWSTGEKSHTACTRNLQTAMPLWAKSGFSGMTKEIDDLGLLLNTDT</sequence>
<protein>
    <submittedName>
        <fullName evidence="1">Uncharacterized protein</fullName>
    </submittedName>
</protein>
<evidence type="ECO:0000313" key="2">
    <source>
        <dbReference type="Proteomes" id="UP001283361"/>
    </source>
</evidence>
<dbReference type="AlphaFoldDB" id="A0AAE1CKF4"/>
<proteinExistence type="predicted"/>
<organism evidence="1 2">
    <name type="scientific">Elysia crispata</name>
    <name type="common">lettuce slug</name>
    <dbReference type="NCBI Taxonomy" id="231223"/>
    <lineage>
        <taxon>Eukaryota</taxon>
        <taxon>Metazoa</taxon>
        <taxon>Spiralia</taxon>
        <taxon>Lophotrochozoa</taxon>
        <taxon>Mollusca</taxon>
        <taxon>Gastropoda</taxon>
        <taxon>Heterobranchia</taxon>
        <taxon>Euthyneura</taxon>
        <taxon>Panpulmonata</taxon>
        <taxon>Sacoglossa</taxon>
        <taxon>Placobranchoidea</taxon>
        <taxon>Plakobranchidae</taxon>
        <taxon>Elysia</taxon>
    </lineage>
</organism>